<keyword evidence="1" id="KW-0328">Glycosyltransferase</keyword>
<dbReference type="EMBL" id="MWWU01000002">
    <property type="protein sequence ID" value="OZG56347.1"/>
    <property type="molecule type" value="Genomic_DNA"/>
</dbReference>
<accession>A0A261FB07</accession>
<keyword evidence="2 4" id="KW-0808">Transferase</keyword>
<evidence type="ECO:0000313" key="5">
    <source>
        <dbReference type="Proteomes" id="UP000228976"/>
    </source>
</evidence>
<dbReference type="SUPFAM" id="SSF53448">
    <property type="entry name" value="Nucleotide-diphospho-sugar transferases"/>
    <property type="match status" value="1"/>
</dbReference>
<dbReference type="OrthoDB" id="3183633at2"/>
<keyword evidence="5" id="KW-1185">Reference proteome</keyword>
<dbReference type="PANTHER" id="PTHR13778:SF47">
    <property type="entry name" value="LIPOPOLYSACCHARIDE 1,3-GALACTOSYLTRANSFERASE"/>
    <property type="match status" value="1"/>
</dbReference>
<evidence type="ECO:0000256" key="1">
    <source>
        <dbReference type="ARBA" id="ARBA00022676"/>
    </source>
</evidence>
<dbReference type="RefSeq" id="WP_158520495.1">
    <property type="nucleotide sequence ID" value="NZ_JACBYZ010000001.1"/>
</dbReference>
<evidence type="ECO:0000256" key="2">
    <source>
        <dbReference type="ARBA" id="ARBA00022679"/>
    </source>
</evidence>
<keyword evidence="3" id="KW-0479">Metal-binding</keyword>
<dbReference type="InterPro" id="IPR002495">
    <property type="entry name" value="Glyco_trans_8"/>
</dbReference>
<dbReference type="GO" id="GO:0046872">
    <property type="term" value="F:metal ion binding"/>
    <property type="evidence" value="ECO:0007669"/>
    <property type="project" value="UniProtKB-KW"/>
</dbReference>
<dbReference type="AlphaFoldDB" id="A0A261FB07"/>
<dbReference type="Proteomes" id="UP000228976">
    <property type="component" value="Unassembled WGS sequence"/>
</dbReference>
<gene>
    <name evidence="4" type="ORF">AEAE_0835</name>
</gene>
<dbReference type="GO" id="GO:0016757">
    <property type="term" value="F:glycosyltransferase activity"/>
    <property type="evidence" value="ECO:0007669"/>
    <property type="project" value="UniProtKB-KW"/>
</dbReference>
<evidence type="ECO:0000313" key="4">
    <source>
        <dbReference type="EMBL" id="OZG56347.1"/>
    </source>
</evidence>
<comment type="caution">
    <text evidence="4">The sequence shown here is derived from an EMBL/GenBank/DDBJ whole genome shotgun (WGS) entry which is preliminary data.</text>
</comment>
<sequence length="331" mass="38008">MSEPTATSLTETQPTVTVFFASDETYAPYLSVAITSLLANCDPRRRYHIIVLERGMSHEHQHQLVGLSQPNATVEMCHISDKINDLVNSDNNTLVADYKTTTLYFRLFIPELFPDIDRAIYLDTDTVITDDVAQLYDIDLQGNLMGAVHDQTMDVQEALIRYCQAEHGFDTRGYINSGVLLMDCQRLREINFVQQFTELLNTYHPELAAVDQDYINAMLHDSLLLLDPRYNVLSANGPDDVADPCIIHFNLFNKPWNYPDVLRADIWWKYAAQSPNYEELLLRLQNFPPINRELDELKKHRLMNQAWAITDHANPTFASLIKDGVQVRVKM</sequence>
<dbReference type="PANTHER" id="PTHR13778">
    <property type="entry name" value="GLYCOSYLTRANSFERASE 8 DOMAIN-CONTAINING PROTEIN"/>
    <property type="match status" value="1"/>
</dbReference>
<proteinExistence type="predicted"/>
<name>A0A261FB07_9BIFI</name>
<dbReference type="Gene3D" id="3.90.550.10">
    <property type="entry name" value="Spore Coat Polysaccharide Biosynthesis Protein SpsA, Chain A"/>
    <property type="match status" value="1"/>
</dbReference>
<dbReference type="CDD" id="cd04194">
    <property type="entry name" value="GT8_A4GalT_like"/>
    <property type="match status" value="1"/>
</dbReference>
<organism evidence="4 5">
    <name type="scientific">Aeriscardovia aeriphila</name>
    <dbReference type="NCBI Taxonomy" id="218139"/>
    <lineage>
        <taxon>Bacteria</taxon>
        <taxon>Bacillati</taxon>
        <taxon>Actinomycetota</taxon>
        <taxon>Actinomycetes</taxon>
        <taxon>Bifidobacteriales</taxon>
        <taxon>Bifidobacteriaceae</taxon>
        <taxon>Aeriscardovia</taxon>
    </lineage>
</organism>
<protein>
    <submittedName>
        <fullName evidence="4">Glycosyl transferase</fullName>
    </submittedName>
</protein>
<evidence type="ECO:0000256" key="3">
    <source>
        <dbReference type="ARBA" id="ARBA00022723"/>
    </source>
</evidence>
<dbReference type="InterPro" id="IPR050748">
    <property type="entry name" value="Glycosyltrans_8_dom-fam"/>
</dbReference>
<reference evidence="4 5" key="1">
    <citation type="journal article" date="2017" name="BMC Genomics">
        <title>Comparative genomic and phylogenomic analyses of the Bifidobacteriaceae family.</title>
        <authorList>
            <person name="Lugli G.A."/>
            <person name="Milani C."/>
            <person name="Turroni F."/>
            <person name="Duranti S."/>
            <person name="Mancabelli L."/>
            <person name="Mangifesta M."/>
            <person name="Ferrario C."/>
            <person name="Modesto M."/>
            <person name="Mattarelli P."/>
            <person name="Jiri K."/>
            <person name="van Sinderen D."/>
            <person name="Ventura M."/>
        </authorList>
    </citation>
    <scope>NUCLEOTIDE SEQUENCE [LARGE SCALE GENOMIC DNA]</scope>
    <source>
        <strain evidence="4 5">LMG 21773</strain>
    </source>
</reference>
<dbReference type="InterPro" id="IPR029044">
    <property type="entry name" value="Nucleotide-diphossugar_trans"/>
</dbReference>
<dbReference type="Pfam" id="PF01501">
    <property type="entry name" value="Glyco_transf_8"/>
    <property type="match status" value="1"/>
</dbReference>